<organism evidence="1 2">
    <name type="scientific">Stenotrophomonas humi</name>
    <dbReference type="NCBI Taxonomy" id="405444"/>
    <lineage>
        <taxon>Bacteria</taxon>
        <taxon>Pseudomonadati</taxon>
        <taxon>Pseudomonadota</taxon>
        <taxon>Gammaproteobacteria</taxon>
        <taxon>Lysobacterales</taxon>
        <taxon>Lysobacteraceae</taxon>
        <taxon>Stenotrophomonas</taxon>
    </lineage>
</organism>
<accession>A0A0R0C003</accession>
<evidence type="ECO:0008006" key="3">
    <source>
        <dbReference type="Google" id="ProtNLM"/>
    </source>
</evidence>
<evidence type="ECO:0000313" key="1">
    <source>
        <dbReference type="EMBL" id="KRG63343.1"/>
    </source>
</evidence>
<sequence length="96" mass="10525">MTFAFPAYHEVTLPGIKTAEAVEAGMRSAGWSNIHRQGSTISCRVGFNLWSFGETMVITLASDHAVLRSTCILPTQCVDWGKNRRNVQKLLAMLAG</sequence>
<gene>
    <name evidence="1" type="ORF">ABB26_12685</name>
</gene>
<keyword evidence="2" id="KW-1185">Reference proteome</keyword>
<dbReference type="EMBL" id="LDJI01000024">
    <property type="protein sequence ID" value="KRG63343.1"/>
    <property type="molecule type" value="Genomic_DNA"/>
</dbReference>
<dbReference type="AlphaFoldDB" id="A0A0R0C003"/>
<dbReference type="STRING" id="405444.ABB26_12685"/>
<name>A0A0R0C003_9GAMM</name>
<dbReference type="PATRIC" id="fig|405444.3.peg.1634"/>
<reference evidence="1 2" key="1">
    <citation type="submission" date="2015-05" db="EMBL/GenBank/DDBJ databases">
        <title>Genome sequencing and analysis of members of genus Stenotrophomonas.</title>
        <authorList>
            <person name="Patil P.P."/>
            <person name="Midha S."/>
            <person name="Patil P.B."/>
        </authorList>
    </citation>
    <scope>NUCLEOTIDE SEQUENCE [LARGE SCALE GENOMIC DNA]</scope>
    <source>
        <strain evidence="1 2">DSM 18929</strain>
    </source>
</reference>
<dbReference type="OrthoDB" id="6052467at2"/>
<dbReference type="Proteomes" id="UP000050864">
    <property type="component" value="Unassembled WGS sequence"/>
</dbReference>
<proteinExistence type="predicted"/>
<comment type="caution">
    <text evidence="1">The sequence shown here is derived from an EMBL/GenBank/DDBJ whole genome shotgun (WGS) entry which is preliminary data.</text>
</comment>
<dbReference type="RefSeq" id="WP_057634688.1">
    <property type="nucleotide sequence ID" value="NZ_LDJI01000024.1"/>
</dbReference>
<evidence type="ECO:0000313" key="2">
    <source>
        <dbReference type="Proteomes" id="UP000050864"/>
    </source>
</evidence>
<protein>
    <recommendedName>
        <fullName evidence="3">DUF1499 domain-containing protein</fullName>
    </recommendedName>
</protein>